<dbReference type="PANTHER" id="PTHR30026:SF22">
    <property type="entry name" value="OUTER MEMBRANE EFFLUX PROTEIN"/>
    <property type="match status" value="1"/>
</dbReference>
<gene>
    <name evidence="9" type="ORF">JJB74_04300</name>
</gene>
<evidence type="ECO:0000256" key="7">
    <source>
        <dbReference type="ARBA" id="ARBA00023237"/>
    </source>
</evidence>
<evidence type="ECO:0000256" key="1">
    <source>
        <dbReference type="ARBA" id="ARBA00004442"/>
    </source>
</evidence>
<dbReference type="InterPro" id="IPR003423">
    <property type="entry name" value="OMP_efflux"/>
</dbReference>
<dbReference type="EMBL" id="JAEPBG010000001">
    <property type="protein sequence ID" value="MBK4733829.1"/>
    <property type="molecule type" value="Genomic_DNA"/>
</dbReference>
<dbReference type="AlphaFoldDB" id="A0A934SW77"/>
<evidence type="ECO:0000256" key="8">
    <source>
        <dbReference type="SAM" id="SignalP"/>
    </source>
</evidence>
<dbReference type="GO" id="GO:1990281">
    <property type="term" value="C:efflux pump complex"/>
    <property type="evidence" value="ECO:0007669"/>
    <property type="project" value="TreeGrafter"/>
</dbReference>
<keyword evidence="5" id="KW-0812">Transmembrane</keyword>
<feature type="signal peptide" evidence="8">
    <location>
        <begin position="1"/>
        <end position="24"/>
    </location>
</feature>
<dbReference type="Gene3D" id="1.20.1600.10">
    <property type="entry name" value="Outer membrane efflux proteins (OEP)"/>
    <property type="match status" value="1"/>
</dbReference>
<comment type="caution">
    <text evidence="9">The sequence shown here is derived from an EMBL/GenBank/DDBJ whole genome shotgun (WGS) entry which is preliminary data.</text>
</comment>
<keyword evidence="6" id="KW-0472">Membrane</keyword>
<keyword evidence="8" id="KW-0732">Signal</keyword>
<feature type="chain" id="PRO_5037505806" evidence="8">
    <location>
        <begin position="25"/>
        <end position="445"/>
    </location>
</feature>
<dbReference type="RefSeq" id="WP_200590549.1">
    <property type="nucleotide sequence ID" value="NZ_JAEPBG010000001.1"/>
</dbReference>
<comment type="subcellular location">
    <subcellularLocation>
        <location evidence="1">Cell outer membrane</location>
    </subcellularLocation>
</comment>
<keyword evidence="7" id="KW-0998">Cell outer membrane</keyword>
<keyword evidence="4" id="KW-1134">Transmembrane beta strand</keyword>
<evidence type="ECO:0000256" key="5">
    <source>
        <dbReference type="ARBA" id="ARBA00022692"/>
    </source>
</evidence>
<dbReference type="SUPFAM" id="SSF56954">
    <property type="entry name" value="Outer membrane efflux proteins (OEP)"/>
    <property type="match status" value="1"/>
</dbReference>
<evidence type="ECO:0000256" key="3">
    <source>
        <dbReference type="ARBA" id="ARBA00022448"/>
    </source>
</evidence>
<dbReference type="GO" id="GO:0015288">
    <property type="term" value="F:porin activity"/>
    <property type="evidence" value="ECO:0007669"/>
    <property type="project" value="TreeGrafter"/>
</dbReference>
<dbReference type="GO" id="GO:0009279">
    <property type="term" value="C:cell outer membrane"/>
    <property type="evidence" value="ECO:0007669"/>
    <property type="project" value="UniProtKB-SubCell"/>
</dbReference>
<organism evidence="9 10">
    <name type="scientific">Noviherbaspirillum pedocola</name>
    <dbReference type="NCBI Taxonomy" id="2801341"/>
    <lineage>
        <taxon>Bacteria</taxon>
        <taxon>Pseudomonadati</taxon>
        <taxon>Pseudomonadota</taxon>
        <taxon>Betaproteobacteria</taxon>
        <taxon>Burkholderiales</taxon>
        <taxon>Oxalobacteraceae</taxon>
        <taxon>Noviherbaspirillum</taxon>
    </lineage>
</organism>
<evidence type="ECO:0000256" key="2">
    <source>
        <dbReference type="ARBA" id="ARBA00007613"/>
    </source>
</evidence>
<reference evidence="9" key="1">
    <citation type="submission" date="2021-01" db="EMBL/GenBank/DDBJ databases">
        <title>Genome sequence of strain Noviherbaspirillum sp. DKR-6.</title>
        <authorList>
            <person name="Chaudhary D.K."/>
        </authorList>
    </citation>
    <scope>NUCLEOTIDE SEQUENCE</scope>
    <source>
        <strain evidence="9">DKR-6</strain>
    </source>
</reference>
<dbReference type="GO" id="GO:0015562">
    <property type="term" value="F:efflux transmembrane transporter activity"/>
    <property type="evidence" value="ECO:0007669"/>
    <property type="project" value="InterPro"/>
</dbReference>
<dbReference type="NCBIfam" id="TIGR01844">
    <property type="entry name" value="type_I_sec_TolC"/>
    <property type="match status" value="1"/>
</dbReference>
<evidence type="ECO:0000256" key="4">
    <source>
        <dbReference type="ARBA" id="ARBA00022452"/>
    </source>
</evidence>
<dbReference type="InterPro" id="IPR051906">
    <property type="entry name" value="TolC-like"/>
</dbReference>
<keyword evidence="3" id="KW-0813">Transport</keyword>
<sequence>MKLNKALPAAALIAAYALCSAAVADTLRDAIDQAIHSNPEVLASASRRLQAGEGVKQARAGYLPRVDVTLGRGREWLDSPDTRIYGVNDQLMTRREASVTLTQMLFDGFAVRSEVKRQEARVASTSYNVAATAEDLALRVVTAYLEVLRREETVAEAQDNLDAHERISRQIRTLAEGGVGRRADIDQAETRLALARASLRQEQSSLRDAQTSYLRLVGKAPNALEAPALPDALLPDSEARVIDEALHAHPSVKAAEANVALASAANAGAKAALSPRVDLELASSRSNDLVRGQVNDRSVMLRLRYNLFRAGADTARVAETGYQVQEAGEVLNQVRTEVRENAALAYNANVTARERIGDLERYVNASVATREAYQKQFSIGQRSLLDLLNSEGEVFNARQAYTTGKFALLAGGYRVLAGMGELVRGVGVAPPPGMVGQKAPTKNVQ</sequence>
<comment type="similarity">
    <text evidence="2">Belongs to the outer membrane factor (OMF) (TC 1.B.17) family.</text>
</comment>
<evidence type="ECO:0000256" key="6">
    <source>
        <dbReference type="ARBA" id="ARBA00023136"/>
    </source>
</evidence>
<protein>
    <submittedName>
        <fullName evidence="9">TolC family outer membrane protein</fullName>
    </submittedName>
</protein>
<evidence type="ECO:0000313" key="9">
    <source>
        <dbReference type="EMBL" id="MBK4733829.1"/>
    </source>
</evidence>
<keyword evidence="10" id="KW-1185">Reference proteome</keyword>
<dbReference type="Pfam" id="PF02321">
    <property type="entry name" value="OEP"/>
    <property type="match status" value="2"/>
</dbReference>
<dbReference type="InterPro" id="IPR010130">
    <property type="entry name" value="T1SS_OMP_TolC"/>
</dbReference>
<dbReference type="Proteomes" id="UP000622890">
    <property type="component" value="Unassembled WGS sequence"/>
</dbReference>
<accession>A0A934SW77</accession>
<evidence type="ECO:0000313" key="10">
    <source>
        <dbReference type="Proteomes" id="UP000622890"/>
    </source>
</evidence>
<name>A0A934SW77_9BURK</name>
<proteinExistence type="inferred from homology"/>
<dbReference type="PANTHER" id="PTHR30026">
    <property type="entry name" value="OUTER MEMBRANE PROTEIN TOLC"/>
    <property type="match status" value="1"/>
</dbReference>